<comment type="caution">
    <text evidence="6">The sequence shown here is derived from an EMBL/GenBank/DDBJ whole genome shotgun (WGS) entry which is preliminary data.</text>
</comment>
<evidence type="ECO:0000256" key="2">
    <source>
        <dbReference type="ARBA" id="ARBA00023125"/>
    </source>
</evidence>
<protein>
    <submittedName>
        <fullName evidence="6">TetR/AcrR family transcriptional regulator</fullName>
    </submittedName>
</protein>
<dbReference type="Pfam" id="PF00440">
    <property type="entry name" value="TetR_N"/>
    <property type="match status" value="1"/>
</dbReference>
<dbReference type="PANTHER" id="PTHR30055:SF234">
    <property type="entry name" value="HTH-TYPE TRANSCRIPTIONAL REGULATOR BETI"/>
    <property type="match status" value="1"/>
</dbReference>
<dbReference type="PRINTS" id="PR00455">
    <property type="entry name" value="HTHTETR"/>
</dbReference>
<dbReference type="InterPro" id="IPR009057">
    <property type="entry name" value="Homeodomain-like_sf"/>
</dbReference>
<feature type="DNA-binding region" description="H-T-H motif" evidence="4">
    <location>
        <begin position="34"/>
        <end position="53"/>
    </location>
</feature>
<evidence type="ECO:0000256" key="3">
    <source>
        <dbReference type="ARBA" id="ARBA00023163"/>
    </source>
</evidence>
<proteinExistence type="predicted"/>
<gene>
    <name evidence="6" type="ORF">ACFO6S_10785</name>
</gene>
<feature type="domain" description="HTH tetR-type" evidence="5">
    <location>
        <begin position="11"/>
        <end position="71"/>
    </location>
</feature>
<organism evidence="6 7">
    <name type="scientific">Rhodococcus kronopolitis</name>
    <dbReference type="NCBI Taxonomy" id="1460226"/>
    <lineage>
        <taxon>Bacteria</taxon>
        <taxon>Bacillati</taxon>
        <taxon>Actinomycetota</taxon>
        <taxon>Actinomycetes</taxon>
        <taxon>Mycobacteriales</taxon>
        <taxon>Nocardiaceae</taxon>
        <taxon>Rhodococcus</taxon>
    </lineage>
</organism>
<evidence type="ECO:0000259" key="5">
    <source>
        <dbReference type="PROSITE" id="PS50977"/>
    </source>
</evidence>
<dbReference type="SUPFAM" id="SSF46689">
    <property type="entry name" value="Homeodomain-like"/>
    <property type="match status" value="1"/>
</dbReference>
<dbReference type="PANTHER" id="PTHR30055">
    <property type="entry name" value="HTH-TYPE TRANSCRIPTIONAL REGULATOR RUTR"/>
    <property type="match status" value="1"/>
</dbReference>
<dbReference type="InterPro" id="IPR050109">
    <property type="entry name" value="HTH-type_TetR-like_transc_reg"/>
</dbReference>
<name>A0ABV9FQ53_9NOCA</name>
<dbReference type="EMBL" id="JBHSFO010000004">
    <property type="protein sequence ID" value="MFC4604170.1"/>
    <property type="molecule type" value="Genomic_DNA"/>
</dbReference>
<keyword evidence="2 4" id="KW-0238">DNA-binding</keyword>
<dbReference type="PROSITE" id="PS50977">
    <property type="entry name" value="HTH_TETR_2"/>
    <property type="match status" value="1"/>
</dbReference>
<dbReference type="InterPro" id="IPR001647">
    <property type="entry name" value="HTH_TetR"/>
</dbReference>
<dbReference type="Gene3D" id="1.10.357.10">
    <property type="entry name" value="Tetracycline Repressor, domain 2"/>
    <property type="match status" value="1"/>
</dbReference>
<keyword evidence="3" id="KW-0804">Transcription</keyword>
<evidence type="ECO:0000256" key="4">
    <source>
        <dbReference type="PROSITE-ProRule" id="PRU00335"/>
    </source>
</evidence>
<dbReference type="SUPFAM" id="SSF48498">
    <property type="entry name" value="Tetracyclin repressor-like, C-terminal domain"/>
    <property type="match status" value="1"/>
</dbReference>
<keyword evidence="7" id="KW-1185">Reference proteome</keyword>
<evidence type="ECO:0000313" key="7">
    <source>
        <dbReference type="Proteomes" id="UP001595914"/>
    </source>
</evidence>
<dbReference type="RefSeq" id="WP_378416743.1">
    <property type="nucleotide sequence ID" value="NZ_JBHSFO010000004.1"/>
</dbReference>
<dbReference type="InterPro" id="IPR036271">
    <property type="entry name" value="Tet_transcr_reg_TetR-rel_C_sf"/>
</dbReference>
<accession>A0ABV9FQ53</accession>
<evidence type="ECO:0000313" key="6">
    <source>
        <dbReference type="EMBL" id="MFC4604170.1"/>
    </source>
</evidence>
<reference evidence="7" key="1">
    <citation type="journal article" date="2019" name="Int. J. Syst. Evol. Microbiol.">
        <title>The Global Catalogue of Microorganisms (GCM) 10K type strain sequencing project: providing services to taxonomists for standard genome sequencing and annotation.</title>
        <authorList>
            <consortium name="The Broad Institute Genomics Platform"/>
            <consortium name="The Broad Institute Genome Sequencing Center for Infectious Disease"/>
            <person name="Wu L."/>
            <person name="Ma J."/>
        </authorList>
    </citation>
    <scope>NUCLEOTIDE SEQUENCE [LARGE SCALE GENOMIC DNA]</scope>
    <source>
        <strain evidence="7">CCUG 54520</strain>
    </source>
</reference>
<keyword evidence="1" id="KW-0805">Transcription regulation</keyword>
<evidence type="ECO:0000256" key="1">
    <source>
        <dbReference type="ARBA" id="ARBA00023015"/>
    </source>
</evidence>
<sequence>MPIANGGAGTVATPHSLVQSAAACLRRNGVRGFRLSEVAATAGVSRGTVYNTFGNKQTAIDAGLDHLCTGFIDGLAAAVRPRETLRGQIGEAAALIYDHASTPRDLAPTLRTDSIIATLLEHYGDQLCRTWATFWSVLVTEAQHRGEVDPGLDPMHAGDWIVRVLLSLEILPLSVAGFRNADDARTRVGDLLVDGLTPRR</sequence>
<dbReference type="Proteomes" id="UP001595914">
    <property type="component" value="Unassembled WGS sequence"/>
</dbReference>